<dbReference type="InterPro" id="IPR001100">
    <property type="entry name" value="Pyr_nuc-diS_OxRdtase"/>
</dbReference>
<protein>
    <recommendedName>
        <fullName evidence="4 16">Dihydrolipoyl dehydrogenase</fullName>
        <ecNumber evidence="3 16">1.8.1.4</ecNumber>
    </recommendedName>
</protein>
<keyword evidence="14" id="KW-0547">Nucleotide-binding</keyword>
<dbReference type="InterPro" id="IPR023753">
    <property type="entry name" value="FAD/NAD-binding_dom"/>
</dbReference>
<dbReference type="InterPro" id="IPR036188">
    <property type="entry name" value="FAD/NAD-bd_sf"/>
</dbReference>
<proteinExistence type="inferred from homology"/>
<sequence>MSHSFDVVVIGGGPGGYVAAIRGAQLGLRVALVEQDKVGGTCLHRGCIPTKAYLRSAEVLHTLRQSREYGVLTGGVDLDFAAVRSRKDKVVSNLHKGIQGLLKKNGVAVFQGRGALVPPSIFSPNGLVSVMVGDQQELLEFNKVIIATGSRPKTLGIPVDGAHVMTSDEALARPDLPASVIIIGAGVIGMEWASLYADFGVRVTVLEFLDRILPTEDEAVAAELHKLMTRRKVEIVTGAAVLPESVQAEGGQVRVQARVGEQVREFQAEALLIAVGREPVTRGFGLENRERVTYGPGGFIQVDGFGRTGDPAIYAIGDVAGGGLAHVASHQGIIAMEHIAGLNPEPFAPVRVPRCVYTRPEVASVGLTEAQAREQGREVRVGTFPWRGIGKALVHGSVDGFAKIVADAATGDVLGVHLIGPDATNLIAEAGLALTLNASAWELGQVIHPHPTLAEIFGEAALAVEGRAIHM</sequence>
<keyword evidence="5" id="KW-0963">Cytoplasm</keyword>
<comment type="catalytic activity">
    <reaction evidence="12 16">
        <text>N(6)-[(R)-dihydrolipoyl]-L-lysyl-[protein] + NAD(+) = N(6)-[(R)-lipoyl]-L-lysyl-[protein] + NADH + H(+)</text>
        <dbReference type="Rhea" id="RHEA:15045"/>
        <dbReference type="Rhea" id="RHEA-COMP:10474"/>
        <dbReference type="Rhea" id="RHEA-COMP:10475"/>
        <dbReference type="ChEBI" id="CHEBI:15378"/>
        <dbReference type="ChEBI" id="CHEBI:57540"/>
        <dbReference type="ChEBI" id="CHEBI:57945"/>
        <dbReference type="ChEBI" id="CHEBI:83099"/>
        <dbReference type="ChEBI" id="CHEBI:83100"/>
        <dbReference type="EC" id="1.8.1.4"/>
    </reaction>
</comment>
<feature type="binding site" evidence="14">
    <location>
        <begin position="148"/>
        <end position="150"/>
    </location>
    <ligand>
        <name>FAD</name>
        <dbReference type="ChEBI" id="CHEBI:57692"/>
    </ligand>
</feature>
<feature type="binding site" evidence="14">
    <location>
        <position position="276"/>
    </location>
    <ligand>
        <name>NAD(+)</name>
        <dbReference type="ChEBI" id="CHEBI:57540"/>
    </ligand>
</feature>
<evidence type="ECO:0000256" key="1">
    <source>
        <dbReference type="ARBA" id="ARBA00004496"/>
    </source>
</evidence>
<keyword evidence="10" id="KW-1015">Disulfide bond</keyword>
<feature type="active site" description="Proton acceptor" evidence="13">
    <location>
        <position position="450"/>
    </location>
</feature>
<evidence type="ECO:0000256" key="14">
    <source>
        <dbReference type="PIRSR" id="PIRSR000350-3"/>
    </source>
</evidence>
<name>A0A953IAB2_SYMTR</name>
<dbReference type="InterPro" id="IPR050151">
    <property type="entry name" value="Class-I_Pyr_Nuc-Dis_Oxidored"/>
</dbReference>
<dbReference type="GO" id="GO:0006103">
    <property type="term" value="P:2-oxoglutarate metabolic process"/>
    <property type="evidence" value="ECO:0007669"/>
    <property type="project" value="TreeGrafter"/>
</dbReference>
<evidence type="ECO:0000256" key="11">
    <source>
        <dbReference type="ARBA" id="ARBA00023284"/>
    </source>
</evidence>
<evidence type="ECO:0000256" key="13">
    <source>
        <dbReference type="PIRSR" id="PIRSR000350-2"/>
    </source>
</evidence>
<evidence type="ECO:0000259" key="18">
    <source>
        <dbReference type="Pfam" id="PF07992"/>
    </source>
</evidence>
<accession>A0A953IAB2</accession>
<dbReference type="InterPro" id="IPR006258">
    <property type="entry name" value="Lipoamide_DH"/>
</dbReference>
<evidence type="ECO:0000256" key="4">
    <source>
        <dbReference type="ARBA" id="ARBA00016961"/>
    </source>
</evidence>
<evidence type="ECO:0000256" key="7">
    <source>
        <dbReference type="ARBA" id="ARBA00022827"/>
    </source>
</evidence>
<dbReference type="InterPro" id="IPR004099">
    <property type="entry name" value="Pyr_nucl-diS_OxRdtase_dimer"/>
</dbReference>
<evidence type="ECO:0000256" key="6">
    <source>
        <dbReference type="ARBA" id="ARBA00022630"/>
    </source>
</evidence>
<feature type="binding site" evidence="14">
    <location>
        <position position="51"/>
    </location>
    <ligand>
        <name>FAD</name>
        <dbReference type="ChEBI" id="CHEBI:57692"/>
    </ligand>
</feature>
<evidence type="ECO:0000313" key="20">
    <source>
        <dbReference type="Proteomes" id="UP000732377"/>
    </source>
</evidence>
<gene>
    <name evidence="19" type="primary">lpdA</name>
    <name evidence="19" type="ORF">CWE10_14345</name>
</gene>
<dbReference type="RefSeq" id="WP_011196288.1">
    <property type="nucleotide sequence ID" value="NZ_PIUK01000169.1"/>
</dbReference>
<comment type="subcellular location">
    <subcellularLocation>
        <location evidence="1">Cytoplasm</location>
    </subcellularLocation>
</comment>
<comment type="cofactor">
    <cofactor evidence="14 16">
        <name>FAD</name>
        <dbReference type="ChEBI" id="CHEBI:57692"/>
    </cofactor>
    <text evidence="14 16">Binds 1 FAD per subunit.</text>
</comment>
<evidence type="ECO:0000256" key="2">
    <source>
        <dbReference type="ARBA" id="ARBA00007532"/>
    </source>
</evidence>
<dbReference type="SUPFAM" id="SSF51905">
    <property type="entry name" value="FAD/NAD(P)-binding domain"/>
    <property type="match status" value="1"/>
</dbReference>
<comment type="caution">
    <text evidence="19">The sequence shown here is derived from an EMBL/GenBank/DDBJ whole genome shotgun (WGS) entry which is preliminary data.</text>
</comment>
<evidence type="ECO:0000256" key="3">
    <source>
        <dbReference type="ARBA" id="ARBA00012608"/>
    </source>
</evidence>
<dbReference type="GO" id="GO:0005737">
    <property type="term" value="C:cytoplasm"/>
    <property type="evidence" value="ECO:0007669"/>
    <property type="project" value="UniProtKB-SubCell"/>
</dbReference>
<dbReference type="InterPro" id="IPR016156">
    <property type="entry name" value="FAD/NAD-linked_Rdtase_dimer_sf"/>
</dbReference>
<dbReference type="AlphaFoldDB" id="A0A953IAB2"/>
<dbReference type="InterPro" id="IPR012999">
    <property type="entry name" value="Pyr_OxRdtase_I_AS"/>
</dbReference>
<keyword evidence="6 16" id="KW-0285">Flavoprotein</keyword>
<dbReference type="PRINTS" id="PR00411">
    <property type="entry name" value="PNDRDTASEI"/>
</dbReference>
<dbReference type="PANTHER" id="PTHR22912">
    <property type="entry name" value="DISULFIDE OXIDOREDUCTASE"/>
    <property type="match status" value="1"/>
</dbReference>
<dbReference type="PIRSF" id="PIRSF000350">
    <property type="entry name" value="Mercury_reductase_MerA"/>
    <property type="match status" value="1"/>
</dbReference>
<feature type="domain" description="Pyridine nucleotide-disulphide oxidoreductase dimerisation" evidence="17">
    <location>
        <begin position="352"/>
        <end position="461"/>
    </location>
</feature>
<dbReference type="Proteomes" id="UP000732377">
    <property type="component" value="Unassembled WGS sequence"/>
</dbReference>
<feature type="disulfide bond" description="Redox-active" evidence="15">
    <location>
        <begin position="42"/>
        <end position="47"/>
    </location>
</feature>
<dbReference type="PRINTS" id="PR00368">
    <property type="entry name" value="FADPNR"/>
</dbReference>
<evidence type="ECO:0000259" key="17">
    <source>
        <dbReference type="Pfam" id="PF02852"/>
    </source>
</evidence>
<keyword evidence="8 16" id="KW-0560">Oxidoreductase</keyword>
<evidence type="ECO:0000256" key="9">
    <source>
        <dbReference type="ARBA" id="ARBA00023027"/>
    </source>
</evidence>
<feature type="binding site" evidence="14">
    <location>
        <position position="207"/>
    </location>
    <ligand>
        <name>NAD(+)</name>
        <dbReference type="ChEBI" id="CHEBI:57540"/>
    </ligand>
</feature>
<comment type="miscellaneous">
    <text evidence="16">The active site is a redox-active disulfide bond.</text>
</comment>
<evidence type="ECO:0000313" key="19">
    <source>
        <dbReference type="EMBL" id="MBY6277363.1"/>
    </source>
</evidence>
<keyword evidence="11 16" id="KW-0676">Redox-active center</keyword>
<dbReference type="Gene3D" id="3.50.50.60">
    <property type="entry name" value="FAD/NAD(P)-binding domain"/>
    <property type="match status" value="2"/>
</dbReference>
<evidence type="ECO:0000256" key="5">
    <source>
        <dbReference type="ARBA" id="ARBA00022490"/>
    </source>
</evidence>
<evidence type="ECO:0000256" key="15">
    <source>
        <dbReference type="PIRSR" id="PIRSR000350-4"/>
    </source>
</evidence>
<dbReference type="GO" id="GO:0050660">
    <property type="term" value="F:flavin adenine dinucleotide binding"/>
    <property type="evidence" value="ECO:0007669"/>
    <property type="project" value="InterPro"/>
</dbReference>
<dbReference type="SUPFAM" id="SSF55424">
    <property type="entry name" value="FAD/NAD-linked reductases, dimerisation (C-terminal) domain"/>
    <property type="match status" value="1"/>
</dbReference>
<reference evidence="19" key="1">
    <citation type="submission" date="2017-11" db="EMBL/GenBank/DDBJ databases">
        <title>Three new genomes from thermophilic consortium.</title>
        <authorList>
            <person name="Quaggio R."/>
            <person name="Amgarten D."/>
            <person name="Setubal J.C."/>
        </authorList>
    </citation>
    <scope>NUCLEOTIDE SEQUENCE</scope>
    <source>
        <strain evidence="19">ZCTH01-B2</strain>
    </source>
</reference>
<dbReference type="EC" id="1.8.1.4" evidence="3 16"/>
<evidence type="ECO:0000256" key="10">
    <source>
        <dbReference type="ARBA" id="ARBA00023157"/>
    </source>
</evidence>
<feature type="binding site" evidence="14">
    <location>
        <position position="318"/>
    </location>
    <ligand>
        <name>FAD</name>
        <dbReference type="ChEBI" id="CHEBI:57692"/>
    </ligand>
</feature>
<organism evidence="19 20">
    <name type="scientific">Symbiobacterium thermophilum</name>
    <dbReference type="NCBI Taxonomy" id="2734"/>
    <lineage>
        <taxon>Bacteria</taxon>
        <taxon>Bacillati</taxon>
        <taxon>Bacillota</taxon>
        <taxon>Clostridia</taxon>
        <taxon>Eubacteriales</taxon>
        <taxon>Symbiobacteriaceae</taxon>
        <taxon>Symbiobacterium</taxon>
    </lineage>
</organism>
<dbReference type="EMBL" id="PIUK01000169">
    <property type="protein sequence ID" value="MBY6277363.1"/>
    <property type="molecule type" value="Genomic_DNA"/>
</dbReference>
<comment type="similarity">
    <text evidence="2 16">Belongs to the class-I pyridine nucleotide-disulfide oxidoreductase family.</text>
</comment>
<dbReference type="PANTHER" id="PTHR22912:SF217">
    <property type="entry name" value="DIHYDROLIPOYL DEHYDROGENASE"/>
    <property type="match status" value="1"/>
</dbReference>
<evidence type="ECO:0000256" key="16">
    <source>
        <dbReference type="RuleBase" id="RU003692"/>
    </source>
</evidence>
<dbReference type="NCBIfam" id="TIGR01350">
    <property type="entry name" value="lipoamide_DH"/>
    <property type="match status" value="1"/>
</dbReference>
<dbReference type="PROSITE" id="PS00076">
    <property type="entry name" value="PYRIDINE_REDOX_1"/>
    <property type="match status" value="1"/>
</dbReference>
<dbReference type="FunFam" id="3.30.390.30:FF:000001">
    <property type="entry name" value="Dihydrolipoyl dehydrogenase"/>
    <property type="match status" value="1"/>
</dbReference>
<feature type="domain" description="FAD/NAD(P)-binding" evidence="18">
    <location>
        <begin position="5"/>
        <end position="332"/>
    </location>
</feature>
<feature type="binding site" evidence="14">
    <location>
        <position position="114"/>
    </location>
    <ligand>
        <name>FAD</name>
        <dbReference type="ChEBI" id="CHEBI:57692"/>
    </ligand>
</feature>
<feature type="binding site" evidence="14">
    <location>
        <begin position="184"/>
        <end position="191"/>
    </location>
    <ligand>
        <name>NAD(+)</name>
        <dbReference type="ChEBI" id="CHEBI:57540"/>
    </ligand>
</feature>
<dbReference type="Pfam" id="PF02852">
    <property type="entry name" value="Pyr_redox_dim"/>
    <property type="match status" value="1"/>
</dbReference>
<keyword evidence="7 14" id="KW-0274">FAD</keyword>
<dbReference type="GO" id="GO:0004148">
    <property type="term" value="F:dihydrolipoyl dehydrogenase (NADH) activity"/>
    <property type="evidence" value="ECO:0007669"/>
    <property type="project" value="UniProtKB-EC"/>
</dbReference>
<keyword evidence="9 14" id="KW-0520">NAD</keyword>
<dbReference type="Gene3D" id="3.30.390.30">
    <property type="match status" value="1"/>
</dbReference>
<dbReference type="Pfam" id="PF07992">
    <property type="entry name" value="Pyr_redox_2"/>
    <property type="match status" value="1"/>
</dbReference>
<evidence type="ECO:0000256" key="12">
    <source>
        <dbReference type="ARBA" id="ARBA00049187"/>
    </source>
</evidence>
<dbReference type="OMA" id="HMVGDRM"/>
<evidence type="ECO:0000256" key="8">
    <source>
        <dbReference type="ARBA" id="ARBA00023002"/>
    </source>
</evidence>